<dbReference type="InterPro" id="IPR018265">
    <property type="entry name" value="Ribosomal_bL35_CS"/>
</dbReference>
<dbReference type="Gene3D" id="4.10.410.60">
    <property type="match status" value="1"/>
</dbReference>
<dbReference type="InterPro" id="IPR037229">
    <property type="entry name" value="Ribosomal_bL35_sf"/>
</dbReference>
<dbReference type="PROSITE" id="PS00936">
    <property type="entry name" value="RIBOSOMAL_L35"/>
    <property type="match status" value="1"/>
</dbReference>
<dbReference type="InterPro" id="IPR021137">
    <property type="entry name" value="Ribosomal_bL35-like"/>
</dbReference>
<keyword evidence="3 5" id="KW-0687">Ribonucleoprotein</keyword>
<dbReference type="Pfam" id="PF01632">
    <property type="entry name" value="Ribosomal_L35p"/>
    <property type="match status" value="1"/>
</dbReference>
<keyword evidence="2 5" id="KW-0689">Ribosomal protein</keyword>
<feature type="region of interest" description="Disordered" evidence="7">
    <location>
        <begin position="1"/>
        <end position="20"/>
    </location>
</feature>
<sequence>MPKIKTRKSAAKRVKVTAKGKIKHWKPNKSHLLTKKSRKRKRHLGKAGYLEGTQAANFKQLVLYK</sequence>
<evidence type="ECO:0000256" key="7">
    <source>
        <dbReference type="SAM" id="MobiDB-lite"/>
    </source>
</evidence>
<dbReference type="FunFam" id="4.10.410.60:FF:000001">
    <property type="entry name" value="50S ribosomal protein L35"/>
    <property type="match status" value="1"/>
</dbReference>
<comment type="caution">
    <text evidence="8">The sequence shown here is derived from an EMBL/GenBank/DDBJ whole genome shotgun (WGS) entry which is preliminary data.</text>
</comment>
<name>A0A4R1GF18_9BACT</name>
<evidence type="ECO:0000313" key="9">
    <source>
        <dbReference type="Proteomes" id="UP000295777"/>
    </source>
</evidence>
<dbReference type="GO" id="GO:0006412">
    <property type="term" value="P:translation"/>
    <property type="evidence" value="ECO:0007669"/>
    <property type="project" value="UniProtKB-UniRule"/>
</dbReference>
<evidence type="ECO:0000313" key="8">
    <source>
        <dbReference type="EMBL" id="TCK06628.1"/>
    </source>
</evidence>
<dbReference type="NCBIfam" id="TIGR00001">
    <property type="entry name" value="rpmI_bact"/>
    <property type="match status" value="1"/>
</dbReference>
<dbReference type="RefSeq" id="WP_132525343.1">
    <property type="nucleotide sequence ID" value="NZ_SMFV01000001.1"/>
</dbReference>
<dbReference type="SUPFAM" id="SSF143034">
    <property type="entry name" value="L35p-like"/>
    <property type="match status" value="1"/>
</dbReference>
<dbReference type="GO" id="GO:0003735">
    <property type="term" value="F:structural constituent of ribosome"/>
    <property type="evidence" value="ECO:0007669"/>
    <property type="project" value="InterPro"/>
</dbReference>
<evidence type="ECO:0000256" key="2">
    <source>
        <dbReference type="ARBA" id="ARBA00022980"/>
    </source>
</evidence>
<dbReference type="HAMAP" id="MF_00514">
    <property type="entry name" value="Ribosomal_bL35"/>
    <property type="match status" value="1"/>
</dbReference>
<dbReference type="InterPro" id="IPR001706">
    <property type="entry name" value="Ribosomal_bL35"/>
</dbReference>
<proteinExistence type="inferred from homology"/>
<dbReference type="PANTHER" id="PTHR33343">
    <property type="entry name" value="54S RIBOSOMAL PROTEIN BL35M"/>
    <property type="match status" value="1"/>
</dbReference>
<evidence type="ECO:0000256" key="6">
    <source>
        <dbReference type="RuleBase" id="RU000568"/>
    </source>
</evidence>
<reference evidence="8 9" key="1">
    <citation type="submission" date="2019-03" db="EMBL/GenBank/DDBJ databases">
        <title>Genomic Encyclopedia of Archaeal and Bacterial Type Strains, Phase II (KMG-II): from individual species to whole genera.</title>
        <authorList>
            <person name="Goeker M."/>
        </authorList>
    </citation>
    <scope>NUCLEOTIDE SEQUENCE [LARGE SCALE GENOMIC DNA]</scope>
    <source>
        <strain evidence="8 9">DSM 24425</strain>
    </source>
</reference>
<evidence type="ECO:0000256" key="3">
    <source>
        <dbReference type="ARBA" id="ARBA00023274"/>
    </source>
</evidence>
<evidence type="ECO:0000256" key="5">
    <source>
        <dbReference type="HAMAP-Rule" id="MF_00514"/>
    </source>
</evidence>
<comment type="similarity">
    <text evidence="1 5 6">Belongs to the bacterial ribosomal protein bL35 family.</text>
</comment>
<gene>
    <name evidence="5" type="primary">rpmI</name>
    <name evidence="8" type="ORF">CLV27_0432</name>
</gene>
<dbReference type="OrthoDB" id="47476at2"/>
<dbReference type="PANTHER" id="PTHR33343:SF1">
    <property type="entry name" value="LARGE RIBOSOMAL SUBUNIT PROTEIN BL35M"/>
    <property type="match status" value="1"/>
</dbReference>
<keyword evidence="9" id="KW-1185">Reference proteome</keyword>
<dbReference type="GO" id="GO:0022625">
    <property type="term" value="C:cytosolic large ribosomal subunit"/>
    <property type="evidence" value="ECO:0007669"/>
    <property type="project" value="TreeGrafter"/>
</dbReference>
<evidence type="ECO:0000256" key="1">
    <source>
        <dbReference type="ARBA" id="ARBA00006598"/>
    </source>
</evidence>
<dbReference type="PRINTS" id="PR00064">
    <property type="entry name" value="RIBOSOMALL35"/>
</dbReference>
<dbReference type="AlphaFoldDB" id="A0A4R1GF18"/>
<accession>A0A4R1GF18</accession>
<dbReference type="Proteomes" id="UP000295777">
    <property type="component" value="Unassembled WGS sequence"/>
</dbReference>
<dbReference type="EMBL" id="SMFV01000001">
    <property type="protein sequence ID" value="TCK06628.1"/>
    <property type="molecule type" value="Genomic_DNA"/>
</dbReference>
<evidence type="ECO:0000256" key="4">
    <source>
        <dbReference type="ARBA" id="ARBA00071664"/>
    </source>
</evidence>
<organism evidence="8 9">
    <name type="scientific">Phorcysia thermohydrogeniphila</name>
    <dbReference type="NCBI Taxonomy" id="936138"/>
    <lineage>
        <taxon>Bacteria</taxon>
        <taxon>Pseudomonadati</taxon>
        <taxon>Aquificota</taxon>
        <taxon>Aquificia</taxon>
        <taxon>Desulfurobacteriales</taxon>
        <taxon>Desulfurobacteriaceae</taxon>
        <taxon>Phorcysia</taxon>
    </lineage>
</organism>
<protein>
    <recommendedName>
        <fullName evidence="4 5">Large ribosomal subunit protein bL35</fullName>
    </recommendedName>
</protein>